<comment type="caution">
    <text evidence="16">The sequence shown here is derived from an EMBL/GenBank/DDBJ whole genome shotgun (WGS) entry which is preliminary data.</text>
</comment>
<dbReference type="EC" id="2.7.1.11" evidence="4"/>
<evidence type="ECO:0000259" key="15">
    <source>
        <dbReference type="Pfam" id="PF00365"/>
    </source>
</evidence>
<dbReference type="GO" id="GO:0006002">
    <property type="term" value="P:fructose 6-phosphate metabolic process"/>
    <property type="evidence" value="ECO:0007669"/>
    <property type="project" value="InterPro"/>
</dbReference>
<dbReference type="EMBL" id="JACEEZ010024658">
    <property type="protein sequence ID" value="KAG0709936.1"/>
    <property type="molecule type" value="Genomic_DNA"/>
</dbReference>
<evidence type="ECO:0000256" key="10">
    <source>
        <dbReference type="ARBA" id="ARBA00022840"/>
    </source>
</evidence>
<dbReference type="GO" id="GO:0030388">
    <property type="term" value="P:fructose 1,6-bisphosphate metabolic process"/>
    <property type="evidence" value="ECO:0007669"/>
    <property type="project" value="TreeGrafter"/>
</dbReference>
<dbReference type="GO" id="GO:0048029">
    <property type="term" value="F:monosaccharide binding"/>
    <property type="evidence" value="ECO:0007669"/>
    <property type="project" value="TreeGrafter"/>
</dbReference>
<keyword evidence="9" id="KW-0418">Kinase</keyword>
<dbReference type="AlphaFoldDB" id="A0A8J5CCU1"/>
<dbReference type="GO" id="GO:0042802">
    <property type="term" value="F:identical protein binding"/>
    <property type="evidence" value="ECO:0007669"/>
    <property type="project" value="TreeGrafter"/>
</dbReference>
<dbReference type="OrthoDB" id="537915at2759"/>
<evidence type="ECO:0000256" key="1">
    <source>
        <dbReference type="ARBA" id="ARBA00001946"/>
    </source>
</evidence>
<dbReference type="UniPathway" id="UPA00109">
    <property type="reaction ID" value="UER00182"/>
</dbReference>
<keyword evidence="12" id="KW-0324">Glycolysis</keyword>
<keyword evidence="8" id="KW-0547">Nucleotide-binding</keyword>
<proteinExistence type="predicted"/>
<evidence type="ECO:0000256" key="13">
    <source>
        <dbReference type="ARBA" id="ARBA00048070"/>
    </source>
</evidence>
<protein>
    <recommendedName>
        <fullName evidence="4">6-phosphofructokinase</fullName>
        <ecNumber evidence="4">2.7.1.11</ecNumber>
    </recommendedName>
</protein>
<dbReference type="GO" id="GO:0005524">
    <property type="term" value="F:ATP binding"/>
    <property type="evidence" value="ECO:0007669"/>
    <property type="project" value="UniProtKB-KW"/>
</dbReference>
<dbReference type="GO" id="GO:0005945">
    <property type="term" value="C:6-phosphofructokinase complex"/>
    <property type="evidence" value="ECO:0007669"/>
    <property type="project" value="TreeGrafter"/>
</dbReference>
<organism evidence="16 17">
    <name type="scientific">Chionoecetes opilio</name>
    <name type="common">Atlantic snow crab</name>
    <name type="synonym">Cancer opilio</name>
    <dbReference type="NCBI Taxonomy" id="41210"/>
    <lineage>
        <taxon>Eukaryota</taxon>
        <taxon>Metazoa</taxon>
        <taxon>Ecdysozoa</taxon>
        <taxon>Arthropoda</taxon>
        <taxon>Crustacea</taxon>
        <taxon>Multicrustacea</taxon>
        <taxon>Malacostraca</taxon>
        <taxon>Eumalacostraca</taxon>
        <taxon>Eucarida</taxon>
        <taxon>Decapoda</taxon>
        <taxon>Pleocyemata</taxon>
        <taxon>Brachyura</taxon>
        <taxon>Eubrachyura</taxon>
        <taxon>Majoidea</taxon>
        <taxon>Majidae</taxon>
        <taxon>Chionoecetes</taxon>
    </lineage>
</organism>
<keyword evidence="7" id="KW-0479">Metal-binding</keyword>
<dbReference type="PANTHER" id="PTHR13697">
    <property type="entry name" value="PHOSPHOFRUCTOKINASE"/>
    <property type="match status" value="1"/>
</dbReference>
<keyword evidence="11" id="KW-0460">Magnesium</keyword>
<dbReference type="InterPro" id="IPR000023">
    <property type="entry name" value="Phosphofructokinase_dom"/>
</dbReference>
<dbReference type="GO" id="GO:0061621">
    <property type="term" value="P:canonical glycolysis"/>
    <property type="evidence" value="ECO:0007669"/>
    <property type="project" value="TreeGrafter"/>
</dbReference>
<evidence type="ECO:0000256" key="7">
    <source>
        <dbReference type="ARBA" id="ARBA00022723"/>
    </source>
</evidence>
<dbReference type="PRINTS" id="PR00476">
    <property type="entry name" value="PHFRCTKINASE"/>
</dbReference>
<evidence type="ECO:0000256" key="9">
    <source>
        <dbReference type="ARBA" id="ARBA00022777"/>
    </source>
</evidence>
<comment type="pathway">
    <text evidence="3">Carbohydrate degradation; glycolysis; D-glyceraldehyde 3-phosphate and glycerone phosphate from D-glucose: step 3/4.</text>
</comment>
<evidence type="ECO:0000256" key="4">
    <source>
        <dbReference type="ARBA" id="ARBA00012055"/>
    </source>
</evidence>
<dbReference type="Gene3D" id="3.40.50.450">
    <property type="match status" value="1"/>
</dbReference>
<comment type="subcellular location">
    <subcellularLocation>
        <location evidence="2">Cytoplasm</location>
    </subcellularLocation>
</comment>
<dbReference type="GO" id="GO:0070095">
    <property type="term" value="F:fructose-6-phosphate binding"/>
    <property type="evidence" value="ECO:0007669"/>
    <property type="project" value="TreeGrafter"/>
</dbReference>
<keyword evidence="17" id="KW-1185">Reference proteome</keyword>
<evidence type="ECO:0000256" key="12">
    <source>
        <dbReference type="ARBA" id="ARBA00023152"/>
    </source>
</evidence>
<dbReference type="PANTHER" id="PTHR13697:SF4">
    <property type="entry name" value="ATP-DEPENDENT 6-PHOSPHOFRUCTOKINASE"/>
    <property type="match status" value="1"/>
</dbReference>
<feature type="domain" description="Phosphofructokinase" evidence="15">
    <location>
        <begin position="205"/>
        <end position="248"/>
    </location>
</feature>
<evidence type="ECO:0000256" key="3">
    <source>
        <dbReference type="ARBA" id="ARBA00004679"/>
    </source>
</evidence>
<evidence type="ECO:0000256" key="8">
    <source>
        <dbReference type="ARBA" id="ARBA00022741"/>
    </source>
</evidence>
<gene>
    <name evidence="16" type="primary">PFK</name>
    <name evidence="16" type="ORF">GWK47_023806</name>
</gene>
<dbReference type="GO" id="GO:0046872">
    <property type="term" value="F:metal ion binding"/>
    <property type="evidence" value="ECO:0007669"/>
    <property type="project" value="UniProtKB-KW"/>
</dbReference>
<evidence type="ECO:0000256" key="2">
    <source>
        <dbReference type="ARBA" id="ARBA00004496"/>
    </source>
</evidence>
<accession>A0A8J5CCU1</accession>
<keyword evidence="6" id="KW-0808">Transferase</keyword>
<dbReference type="SUPFAM" id="SSF53784">
    <property type="entry name" value="Phosphofructokinase"/>
    <property type="match status" value="1"/>
</dbReference>
<evidence type="ECO:0000313" key="16">
    <source>
        <dbReference type="EMBL" id="KAG0709936.1"/>
    </source>
</evidence>
<name>A0A8J5CCU1_CHIOP</name>
<keyword evidence="10" id="KW-0067">ATP-binding</keyword>
<dbReference type="GO" id="GO:0003872">
    <property type="term" value="F:6-phosphofructokinase activity"/>
    <property type="evidence" value="ECO:0007669"/>
    <property type="project" value="UniProtKB-EC"/>
</dbReference>
<dbReference type="InterPro" id="IPR035966">
    <property type="entry name" value="PKF_sf"/>
</dbReference>
<evidence type="ECO:0000256" key="6">
    <source>
        <dbReference type="ARBA" id="ARBA00022679"/>
    </source>
</evidence>
<feature type="compositionally biased region" description="Low complexity" evidence="14">
    <location>
        <begin position="134"/>
        <end position="151"/>
    </location>
</feature>
<evidence type="ECO:0000256" key="11">
    <source>
        <dbReference type="ARBA" id="ARBA00022842"/>
    </source>
</evidence>
<evidence type="ECO:0000256" key="14">
    <source>
        <dbReference type="SAM" id="MobiDB-lite"/>
    </source>
</evidence>
<comment type="catalytic activity">
    <reaction evidence="13">
        <text>beta-D-fructose 6-phosphate + ATP = beta-D-fructose 1,6-bisphosphate + ADP + H(+)</text>
        <dbReference type="Rhea" id="RHEA:16109"/>
        <dbReference type="ChEBI" id="CHEBI:15378"/>
        <dbReference type="ChEBI" id="CHEBI:30616"/>
        <dbReference type="ChEBI" id="CHEBI:32966"/>
        <dbReference type="ChEBI" id="CHEBI:57634"/>
        <dbReference type="ChEBI" id="CHEBI:456216"/>
        <dbReference type="EC" id="2.7.1.11"/>
    </reaction>
</comment>
<dbReference type="GO" id="GO:0016208">
    <property type="term" value="F:AMP binding"/>
    <property type="evidence" value="ECO:0007669"/>
    <property type="project" value="TreeGrafter"/>
</dbReference>
<evidence type="ECO:0000256" key="5">
    <source>
        <dbReference type="ARBA" id="ARBA00022490"/>
    </source>
</evidence>
<dbReference type="Pfam" id="PF00365">
    <property type="entry name" value="PFK"/>
    <property type="match status" value="1"/>
</dbReference>
<feature type="region of interest" description="Disordered" evidence="14">
    <location>
        <begin position="111"/>
        <end position="167"/>
    </location>
</feature>
<dbReference type="Proteomes" id="UP000770661">
    <property type="component" value="Unassembled WGS sequence"/>
</dbReference>
<reference evidence="16" key="1">
    <citation type="submission" date="2020-07" db="EMBL/GenBank/DDBJ databases">
        <title>The High-quality genome of the commercially important snow crab, Chionoecetes opilio.</title>
        <authorList>
            <person name="Jeong J.-H."/>
            <person name="Ryu S."/>
        </authorList>
    </citation>
    <scope>NUCLEOTIDE SEQUENCE</scope>
    <source>
        <strain evidence="16">MADBK_172401_WGS</strain>
        <tissue evidence="16">Digestive gland</tissue>
    </source>
</reference>
<dbReference type="InterPro" id="IPR022953">
    <property type="entry name" value="ATP_PFK"/>
</dbReference>
<sequence>MSSSANACLPASPQSLFKRHHHAAPPYIPYTYRKQCLEVERRIRQETEPAQPDIPQEQVLKYLQDFTEAKEAGRFGHLPAEELSRLEEEVKAAATDSKKAKDLEEFLKAVKEEGQESGKGCAAGDTDKEEPSVAASQSASLQQGSQATTSAPVEEVIAPPPGLPDNPAQAYKEYMAAMEGQVTVGQVMGQEGQLIERGMHKNKGIAVFTSGGDSQGMNAAVRAVVRMGLYVGARVFFIKEGYQGMVDGGDNIVEPTGPPCPASSIR</sequence>
<keyword evidence="5" id="KW-0963">Cytoplasm</keyword>
<comment type="cofactor">
    <cofactor evidence="1">
        <name>Mg(2+)</name>
        <dbReference type="ChEBI" id="CHEBI:18420"/>
    </cofactor>
</comment>
<evidence type="ECO:0000313" key="17">
    <source>
        <dbReference type="Proteomes" id="UP000770661"/>
    </source>
</evidence>